<organism evidence="1 2">
    <name type="scientific">Paenibacillus xylanivorans</name>
    <dbReference type="NCBI Taxonomy" id="1705561"/>
    <lineage>
        <taxon>Bacteria</taxon>
        <taxon>Bacillati</taxon>
        <taxon>Bacillota</taxon>
        <taxon>Bacilli</taxon>
        <taxon>Bacillales</taxon>
        <taxon>Paenibacillaceae</taxon>
        <taxon>Paenibacillus</taxon>
    </lineage>
</organism>
<dbReference type="AlphaFoldDB" id="A0A0M9BUC2"/>
<protein>
    <submittedName>
        <fullName evidence="1">Uncharacterized protein</fullName>
    </submittedName>
</protein>
<dbReference type="RefSeq" id="WP_053779024.1">
    <property type="nucleotide sequence ID" value="NZ_LITU01000008.1"/>
</dbReference>
<dbReference type="EMBL" id="LITU01000008">
    <property type="protein sequence ID" value="KOY18332.1"/>
    <property type="molecule type" value="Genomic_DNA"/>
</dbReference>
<keyword evidence="2" id="KW-1185">Reference proteome</keyword>
<evidence type="ECO:0000313" key="2">
    <source>
        <dbReference type="Proteomes" id="UP000037688"/>
    </source>
</evidence>
<dbReference type="OrthoDB" id="2971377at2"/>
<reference evidence="1 2" key="1">
    <citation type="submission" date="2015-08" db="EMBL/GenBank/DDBJ databases">
        <title>Draft genome sequence of cellulolytic and xylanolytic Paenibacillus sp. A59, isolated from a decaying forest soil from Patagonia, Argentina.</title>
        <authorList>
            <person name="Ghio S."/>
            <person name="Caceres A.M."/>
            <person name="Talia P."/>
            <person name="Grasso D."/>
            <person name="Campos E."/>
        </authorList>
    </citation>
    <scope>NUCLEOTIDE SEQUENCE [LARGE SCALE GENOMIC DNA]</scope>
    <source>
        <strain evidence="1 2">A59</strain>
    </source>
</reference>
<evidence type="ECO:0000313" key="1">
    <source>
        <dbReference type="EMBL" id="KOY18332.1"/>
    </source>
</evidence>
<name>A0A0M9BUC2_9BACL</name>
<accession>A0A0M9BUC2</accession>
<sequence>MNRDLNIDQTELVGAWQERLPEVLNVGDQAQVMADEADQQAIRIHIATAGHQMYSFDFKCAYVDSREVNVQLIDVERDGRTTDERTEPIQELAQDYTRHIHECAQSLQPKTRQ</sequence>
<dbReference type="PATRIC" id="fig|1705561.3.peg.1252"/>
<gene>
    <name evidence="1" type="ORF">AMS66_00785</name>
</gene>
<dbReference type="Proteomes" id="UP000037688">
    <property type="component" value="Unassembled WGS sequence"/>
</dbReference>
<comment type="caution">
    <text evidence="1">The sequence shown here is derived from an EMBL/GenBank/DDBJ whole genome shotgun (WGS) entry which is preliminary data.</text>
</comment>
<proteinExistence type="predicted"/>